<dbReference type="EMBL" id="LR796186">
    <property type="protein sequence ID" value="CAB4124907.1"/>
    <property type="molecule type" value="Genomic_DNA"/>
</dbReference>
<protein>
    <submittedName>
        <fullName evidence="1">Uncharacterized protein</fullName>
    </submittedName>
</protein>
<organism evidence="1">
    <name type="scientific">uncultured Caudovirales phage</name>
    <dbReference type="NCBI Taxonomy" id="2100421"/>
    <lineage>
        <taxon>Viruses</taxon>
        <taxon>Duplodnaviria</taxon>
        <taxon>Heunggongvirae</taxon>
        <taxon>Uroviricota</taxon>
        <taxon>Caudoviricetes</taxon>
        <taxon>Peduoviridae</taxon>
        <taxon>Maltschvirus</taxon>
        <taxon>Maltschvirus maltsch</taxon>
    </lineage>
</organism>
<gene>
    <name evidence="1" type="ORF">UFOVP58_41</name>
</gene>
<name>A0A6J5KVB6_9CAUD</name>
<accession>A0A6J5KVB6</accession>
<sequence>MKQNYTMYVYKDDMRYKTGLRPISTMVHADKTEEEMEVIFDKLFHYYDASTSGYRMEYFPTMVTVKNLMTGEPVQIDRDTPWCCNPASETYWSM</sequence>
<evidence type="ECO:0000313" key="1">
    <source>
        <dbReference type="EMBL" id="CAB4124907.1"/>
    </source>
</evidence>
<proteinExistence type="predicted"/>
<reference evidence="1" key="1">
    <citation type="submission" date="2020-04" db="EMBL/GenBank/DDBJ databases">
        <authorList>
            <person name="Chiriac C."/>
            <person name="Salcher M."/>
            <person name="Ghai R."/>
            <person name="Kavagutti S V."/>
        </authorList>
    </citation>
    <scope>NUCLEOTIDE SEQUENCE</scope>
</reference>